<dbReference type="AlphaFoldDB" id="A0A843VQT7"/>
<feature type="compositionally biased region" description="Acidic residues" evidence="1">
    <location>
        <begin position="424"/>
        <end position="440"/>
    </location>
</feature>
<reference evidence="2" key="1">
    <citation type="submission" date="2017-07" db="EMBL/GenBank/DDBJ databases">
        <title>Taro Niue Genome Assembly and Annotation.</title>
        <authorList>
            <person name="Atibalentja N."/>
            <person name="Keating K."/>
            <person name="Fields C.J."/>
        </authorList>
    </citation>
    <scope>NUCLEOTIDE SEQUENCE</scope>
    <source>
        <strain evidence="2">Niue_2</strain>
        <tissue evidence="2">Leaf</tissue>
    </source>
</reference>
<feature type="region of interest" description="Disordered" evidence="1">
    <location>
        <begin position="125"/>
        <end position="144"/>
    </location>
</feature>
<dbReference type="InterPro" id="IPR008528">
    <property type="entry name" value="unc-13_homologue"/>
</dbReference>
<feature type="compositionally biased region" description="Polar residues" evidence="1">
    <location>
        <begin position="411"/>
        <end position="421"/>
    </location>
</feature>
<feature type="region of interest" description="Disordered" evidence="1">
    <location>
        <begin position="185"/>
        <end position="291"/>
    </location>
</feature>
<organism evidence="2 3">
    <name type="scientific">Colocasia esculenta</name>
    <name type="common">Wild taro</name>
    <name type="synonym">Arum esculentum</name>
    <dbReference type="NCBI Taxonomy" id="4460"/>
    <lineage>
        <taxon>Eukaryota</taxon>
        <taxon>Viridiplantae</taxon>
        <taxon>Streptophyta</taxon>
        <taxon>Embryophyta</taxon>
        <taxon>Tracheophyta</taxon>
        <taxon>Spermatophyta</taxon>
        <taxon>Magnoliopsida</taxon>
        <taxon>Liliopsida</taxon>
        <taxon>Araceae</taxon>
        <taxon>Aroideae</taxon>
        <taxon>Colocasieae</taxon>
        <taxon>Colocasia</taxon>
    </lineage>
</organism>
<feature type="compositionally biased region" description="Low complexity" evidence="1">
    <location>
        <begin position="187"/>
        <end position="202"/>
    </location>
</feature>
<comment type="caution">
    <text evidence="2">The sequence shown here is derived from an EMBL/GenBank/DDBJ whole genome shotgun (WGS) entry which is preliminary data.</text>
</comment>
<dbReference type="Proteomes" id="UP000652761">
    <property type="component" value="Unassembled WGS sequence"/>
</dbReference>
<evidence type="ECO:0000256" key="1">
    <source>
        <dbReference type="SAM" id="MobiDB-lite"/>
    </source>
</evidence>
<sequence length="765" mass="83485">MKALDSFGTPPVSLSLPSSIGRAGLTAESGRPSACRTPPPPHPSVASQPSLRPRRHPPFPGATARSSCVEEHVPAGRHSIVTAPPDFFLLFLFVLRPLSPPATLSQKRSTPFRLPHFSFFLLRPSGAADPPPDPADSIRRRPPSPSSFLRSLSLSCWISLSLSPVRALCPSRIFLPLDLSLPHRRSLSSPSPSLSDSLSRPPCNYRPRELGLRTKPPGPAPSPAPPPVSRPPRPPESQPGSQQRGALDRTTQATSRLSGPVQPPACWQAQPGPFSSRPSEFNSAHQPGTSHVQFVPHHQNVLQLFQRYRRDRRVLLTFILSDNLIKKVAMPPGAVSLDDVDLDQDNAGSIQDFFLITTPESSGPAPSRVPPPLPTGRPISTSLSAPVASSLSSLPTETNLSPSPLAVNLSKSQSLHSSGHQELTIDDIEDFEDDEDEDEVNSLRNSRCQRNDASDLQLGFPPFATGMTDDDLRETAYEILVASAGAAGGLIVPSKEKKKERKSRLLKKLARSKSDNIVDQPQHAPGLAVAAGPPAGKLALVARVVAVGPGYTGQAAGLISEAMDIRTRKGLLSALVGKVGKRMDTLLIPLELLSCVSRNEFSDKKAFLRWQKRQLNILEEGLINHPVVGFGESGRKANDLRILLRKIEESESLPPSAGEVQRTECLRSLRDITMLLAERPARGDLTGEVCHWADGYHLNVRIYEKMLLSVFDILDEGKLTEEVEEILELLRATWRILGITETIHDTCYSWVLFRQVRSKLLSQKL</sequence>
<gene>
    <name evidence="2" type="ORF">Taro_028584</name>
</gene>
<name>A0A843VQT7_COLES</name>
<feature type="region of interest" description="Disordered" evidence="1">
    <location>
        <begin position="357"/>
        <end position="384"/>
    </location>
</feature>
<feature type="compositionally biased region" description="Polar residues" evidence="1">
    <location>
        <begin position="276"/>
        <end position="291"/>
    </location>
</feature>
<feature type="region of interest" description="Disordered" evidence="1">
    <location>
        <begin position="411"/>
        <end position="448"/>
    </location>
</feature>
<keyword evidence="3" id="KW-1185">Reference proteome</keyword>
<evidence type="ECO:0000313" key="2">
    <source>
        <dbReference type="EMBL" id="MQL95920.1"/>
    </source>
</evidence>
<evidence type="ECO:0000313" key="3">
    <source>
        <dbReference type="Proteomes" id="UP000652761"/>
    </source>
</evidence>
<proteinExistence type="predicted"/>
<dbReference type="PANTHER" id="PTHR31280">
    <property type="entry name" value="PROTEIN UNC-13 HOMOLOG"/>
    <property type="match status" value="1"/>
</dbReference>
<dbReference type="PANTHER" id="PTHR31280:SF2">
    <property type="entry name" value="PROTEIN UNC-13 HOMOLOG"/>
    <property type="match status" value="1"/>
</dbReference>
<accession>A0A843VQT7</accession>
<dbReference type="OrthoDB" id="2015333at2759"/>
<dbReference type="EMBL" id="NMUH01001853">
    <property type="protein sequence ID" value="MQL95920.1"/>
    <property type="molecule type" value="Genomic_DNA"/>
</dbReference>
<feature type="compositionally biased region" description="Pro residues" evidence="1">
    <location>
        <begin position="216"/>
        <end position="237"/>
    </location>
</feature>
<protein>
    <submittedName>
        <fullName evidence="2">Uncharacterized protein</fullName>
    </submittedName>
</protein>
<feature type="non-terminal residue" evidence="2">
    <location>
        <position position="765"/>
    </location>
</feature>
<feature type="region of interest" description="Disordered" evidence="1">
    <location>
        <begin position="1"/>
        <end position="65"/>
    </location>
</feature>